<evidence type="ECO:0000256" key="1">
    <source>
        <dbReference type="ARBA" id="ARBA00001974"/>
    </source>
</evidence>
<dbReference type="SUPFAM" id="SSF54373">
    <property type="entry name" value="FAD-linked reductases, C-terminal domain"/>
    <property type="match status" value="1"/>
</dbReference>
<dbReference type="PANTHER" id="PTHR11552">
    <property type="entry name" value="GLUCOSE-METHANOL-CHOLINE GMC OXIDOREDUCTASE"/>
    <property type="match status" value="1"/>
</dbReference>
<dbReference type="HOGENOM" id="CLU_002865_2_2_1"/>
<reference evidence="5 6" key="1">
    <citation type="submission" date="2014-06" db="EMBL/GenBank/DDBJ databases">
        <authorList>
            <consortium name="DOE Joint Genome Institute"/>
            <person name="Kuo A."/>
            <person name="Kohler A."/>
            <person name="Nagy L.G."/>
            <person name="Floudas D."/>
            <person name="Copeland A."/>
            <person name="Barry K.W."/>
            <person name="Cichocki N."/>
            <person name="Veneault-Fourrey C."/>
            <person name="LaButti K."/>
            <person name="Lindquist E.A."/>
            <person name="Lipzen A."/>
            <person name="Lundell T."/>
            <person name="Morin E."/>
            <person name="Murat C."/>
            <person name="Sun H."/>
            <person name="Tunlid A."/>
            <person name="Henrissat B."/>
            <person name="Grigoriev I.V."/>
            <person name="Hibbett D.S."/>
            <person name="Martin F."/>
            <person name="Nordberg H.P."/>
            <person name="Cantor M.N."/>
            <person name="Hua S.X."/>
        </authorList>
    </citation>
    <scope>NUCLEOTIDE SEQUENCE [LARGE SCALE GENOMIC DNA]</scope>
    <source>
        <strain evidence="5 6">ATCC 200175</strain>
    </source>
</reference>
<dbReference type="Gene3D" id="3.50.50.60">
    <property type="entry name" value="FAD/NAD(P)-binding domain"/>
    <property type="match status" value="1"/>
</dbReference>
<dbReference type="GO" id="GO:0016614">
    <property type="term" value="F:oxidoreductase activity, acting on CH-OH group of donors"/>
    <property type="evidence" value="ECO:0007669"/>
    <property type="project" value="InterPro"/>
</dbReference>
<dbReference type="InterPro" id="IPR012132">
    <property type="entry name" value="GMC_OxRdtase"/>
</dbReference>
<feature type="compositionally biased region" description="Polar residues" evidence="3">
    <location>
        <begin position="1"/>
        <end position="15"/>
    </location>
</feature>
<evidence type="ECO:0000313" key="5">
    <source>
        <dbReference type="EMBL" id="KIJ08391.1"/>
    </source>
</evidence>
<feature type="region of interest" description="Disordered" evidence="3">
    <location>
        <begin position="1"/>
        <end position="20"/>
    </location>
</feature>
<evidence type="ECO:0000259" key="4">
    <source>
        <dbReference type="Pfam" id="PF05199"/>
    </source>
</evidence>
<dbReference type="AlphaFoldDB" id="A0A0C9TM19"/>
<sequence length="150" mass="16178">PTSRGHVKITSNDPSASPECDPKWLSTQVDRTIMKEAMKTANEVVTKMVDEEGSPVVVEECHFPWFARYTSLTNDQAGTCAMAPLGSTSPLPVVDTDCRVHGVQGLRVVDASVFPVPISANTQAPVYALAEKVADAILREHPFVPSQSKS</sequence>
<dbReference type="GO" id="GO:0050660">
    <property type="term" value="F:flavin adenine dinucleotide binding"/>
    <property type="evidence" value="ECO:0007669"/>
    <property type="project" value="InterPro"/>
</dbReference>
<reference evidence="6" key="2">
    <citation type="submission" date="2015-01" db="EMBL/GenBank/DDBJ databases">
        <title>Evolutionary Origins and Diversification of the Mycorrhizal Mutualists.</title>
        <authorList>
            <consortium name="DOE Joint Genome Institute"/>
            <consortium name="Mycorrhizal Genomics Consortium"/>
            <person name="Kohler A."/>
            <person name="Kuo A."/>
            <person name="Nagy L.G."/>
            <person name="Floudas D."/>
            <person name="Copeland A."/>
            <person name="Barry K.W."/>
            <person name="Cichocki N."/>
            <person name="Veneault-Fourrey C."/>
            <person name="LaButti K."/>
            <person name="Lindquist E.A."/>
            <person name="Lipzen A."/>
            <person name="Lundell T."/>
            <person name="Morin E."/>
            <person name="Murat C."/>
            <person name="Riley R."/>
            <person name="Ohm R."/>
            <person name="Sun H."/>
            <person name="Tunlid A."/>
            <person name="Henrissat B."/>
            <person name="Grigoriev I.V."/>
            <person name="Hibbett D.S."/>
            <person name="Martin F."/>
        </authorList>
    </citation>
    <scope>NUCLEOTIDE SEQUENCE [LARGE SCALE GENOMIC DNA]</scope>
    <source>
        <strain evidence="6">ATCC 200175</strain>
    </source>
</reference>
<dbReference type="Gene3D" id="3.30.560.10">
    <property type="entry name" value="Glucose Oxidase, domain 3"/>
    <property type="match status" value="1"/>
</dbReference>
<dbReference type="PANTHER" id="PTHR11552:SF147">
    <property type="entry name" value="CHOLINE DEHYDROGENASE, MITOCHONDRIAL"/>
    <property type="match status" value="1"/>
</dbReference>
<dbReference type="Pfam" id="PF05199">
    <property type="entry name" value="GMC_oxred_C"/>
    <property type="match status" value="1"/>
</dbReference>
<dbReference type="InterPro" id="IPR036188">
    <property type="entry name" value="FAD/NAD-bd_sf"/>
</dbReference>
<keyword evidence="6" id="KW-1185">Reference proteome</keyword>
<comment type="similarity">
    <text evidence="2">Belongs to the GMC oxidoreductase family.</text>
</comment>
<dbReference type="InterPro" id="IPR007867">
    <property type="entry name" value="GMC_OxRtase_C"/>
</dbReference>
<feature type="non-terminal residue" evidence="5">
    <location>
        <position position="1"/>
    </location>
</feature>
<dbReference type="OrthoDB" id="269227at2759"/>
<gene>
    <name evidence="5" type="ORF">PAXINDRAFT_88912</name>
</gene>
<evidence type="ECO:0000256" key="2">
    <source>
        <dbReference type="ARBA" id="ARBA00010790"/>
    </source>
</evidence>
<comment type="cofactor">
    <cofactor evidence="1">
        <name>FAD</name>
        <dbReference type="ChEBI" id="CHEBI:57692"/>
    </cofactor>
</comment>
<dbReference type="Proteomes" id="UP000053647">
    <property type="component" value="Unassembled WGS sequence"/>
</dbReference>
<dbReference type="SUPFAM" id="SSF51905">
    <property type="entry name" value="FAD/NAD(P)-binding domain"/>
    <property type="match status" value="1"/>
</dbReference>
<feature type="domain" description="Glucose-methanol-choline oxidoreductase C-terminal" evidence="4">
    <location>
        <begin position="1"/>
        <end position="130"/>
    </location>
</feature>
<dbReference type="EMBL" id="KN819633">
    <property type="protein sequence ID" value="KIJ08391.1"/>
    <property type="molecule type" value="Genomic_DNA"/>
</dbReference>
<proteinExistence type="inferred from homology"/>
<evidence type="ECO:0000256" key="3">
    <source>
        <dbReference type="SAM" id="MobiDB-lite"/>
    </source>
</evidence>
<organism evidence="5 6">
    <name type="scientific">Paxillus involutus ATCC 200175</name>
    <dbReference type="NCBI Taxonomy" id="664439"/>
    <lineage>
        <taxon>Eukaryota</taxon>
        <taxon>Fungi</taxon>
        <taxon>Dikarya</taxon>
        <taxon>Basidiomycota</taxon>
        <taxon>Agaricomycotina</taxon>
        <taxon>Agaricomycetes</taxon>
        <taxon>Agaricomycetidae</taxon>
        <taxon>Boletales</taxon>
        <taxon>Paxilineae</taxon>
        <taxon>Paxillaceae</taxon>
        <taxon>Paxillus</taxon>
    </lineage>
</organism>
<evidence type="ECO:0000313" key="6">
    <source>
        <dbReference type="Proteomes" id="UP000053647"/>
    </source>
</evidence>
<protein>
    <recommendedName>
        <fullName evidence="4">Glucose-methanol-choline oxidoreductase C-terminal domain-containing protein</fullName>
    </recommendedName>
</protein>
<accession>A0A0C9TM19</accession>
<name>A0A0C9TM19_PAXIN</name>